<dbReference type="InterPro" id="IPR041652">
    <property type="entry name" value="DUF5616"/>
</dbReference>
<sequence length="229" mass="24910">MVRRSGSTGAGLLQAAADFRYLLNRGYPREASLTLVGNRYDLDRTSRQLLHRGVFAQEVAQARRARLRPLEELAGRALALDGHNVLITLESALRGLPLVLADDGFIRDVAAISRAYRGSAATSRALELLAAYLARHQVGPLTVLYDAPLKKSGELARLTAKVLSARDLFVTSRAVPVPERELLAFPGPVATSDTHLIDLKDLVVDVAGEIIRTVLHPQDLKVLKLLPEG</sequence>
<dbReference type="AlphaFoldDB" id="A0A7C5EKG5"/>
<dbReference type="Pfam" id="PF18481">
    <property type="entry name" value="DUF5616"/>
    <property type="match status" value="1"/>
</dbReference>
<proteinExistence type="predicted"/>
<name>A0A7C5EKG5_9BACT</name>
<comment type="caution">
    <text evidence="3">The sequence shown here is derived from an EMBL/GenBank/DDBJ whole genome shotgun (WGS) entry which is preliminary data.</text>
</comment>
<dbReference type="PANTHER" id="PTHR42252">
    <property type="entry name" value="DUF5616 DOMAIN-CONTAINING PROTEIN"/>
    <property type="match status" value="1"/>
</dbReference>
<evidence type="ECO:0000313" key="3">
    <source>
        <dbReference type="EMBL" id="HGZ10617.1"/>
    </source>
</evidence>
<gene>
    <name evidence="3" type="ORF">ENW48_00160</name>
</gene>
<reference evidence="3" key="1">
    <citation type="journal article" date="2020" name="mSystems">
        <title>Genome- and Community-Level Interaction Insights into Carbon Utilization and Element Cycling Functions of Hydrothermarchaeota in Hydrothermal Sediment.</title>
        <authorList>
            <person name="Zhou Z."/>
            <person name="Liu Y."/>
            <person name="Xu W."/>
            <person name="Pan J."/>
            <person name="Luo Z.H."/>
            <person name="Li M."/>
        </authorList>
    </citation>
    <scope>NUCLEOTIDE SEQUENCE [LARGE SCALE GENOMIC DNA]</scope>
    <source>
        <strain evidence="3">SpSt-853</strain>
    </source>
</reference>
<protein>
    <submittedName>
        <fullName evidence="3">DUF434 domain-containing protein</fullName>
    </submittedName>
</protein>
<feature type="domain" description="DUF5616" evidence="2">
    <location>
        <begin position="71"/>
        <end position="208"/>
    </location>
</feature>
<evidence type="ECO:0000259" key="1">
    <source>
        <dbReference type="Pfam" id="PF04256"/>
    </source>
</evidence>
<dbReference type="InterPro" id="IPR007368">
    <property type="entry name" value="DUF434"/>
</dbReference>
<accession>A0A7C5EKG5</accession>
<feature type="domain" description="DUF434" evidence="1">
    <location>
        <begin position="12"/>
        <end position="65"/>
    </location>
</feature>
<dbReference type="EMBL" id="DTKJ01000003">
    <property type="protein sequence ID" value="HGZ10617.1"/>
    <property type="molecule type" value="Genomic_DNA"/>
</dbReference>
<organism evidence="3">
    <name type="scientific">Desulfobacca acetoxidans</name>
    <dbReference type="NCBI Taxonomy" id="60893"/>
    <lineage>
        <taxon>Bacteria</taxon>
        <taxon>Pseudomonadati</taxon>
        <taxon>Thermodesulfobacteriota</taxon>
        <taxon>Desulfobaccia</taxon>
        <taxon>Desulfobaccales</taxon>
        <taxon>Desulfobaccaceae</taxon>
        <taxon>Desulfobacca</taxon>
    </lineage>
</organism>
<dbReference type="PANTHER" id="PTHR42252:SF1">
    <property type="entry name" value="DUF434 DOMAIN-CONTAINING PROTEIN"/>
    <property type="match status" value="1"/>
</dbReference>
<dbReference type="Pfam" id="PF04256">
    <property type="entry name" value="DUF434"/>
    <property type="match status" value="1"/>
</dbReference>
<evidence type="ECO:0000259" key="2">
    <source>
        <dbReference type="Pfam" id="PF18481"/>
    </source>
</evidence>